<feature type="compositionally biased region" description="Basic and acidic residues" evidence="2">
    <location>
        <begin position="33"/>
        <end position="42"/>
    </location>
</feature>
<gene>
    <name evidence="4" type="ORF">UFOVP170_10</name>
    <name evidence="3" type="ORF">UFOVP73_50</name>
</gene>
<protein>
    <recommendedName>
        <fullName evidence="5">Scaffolding protein</fullName>
    </recommendedName>
</protein>
<sequence length="305" mass="34006">MDNPTPEPTALTPESAADVFASLGQPQDDPEREPDKSPPQDEARDEAEDARPSEADPLVTVKIDGKAVEIPLSELRNGYQRQSDYTRKTQEVSEQRRAAEAEIQRAQQERQTYAMNLQRLQVQDEAALAQQQNIDWAALLRSDPVEYLEQQRIANERQARLTQVYAEQQRIAGQHQAEQAEAHSRHLAQQQDELLAKLPEWRDNAKAAAEKAALRDYLIDSGYDQQAIASLADAKSVVIARKAMLFDQMMSKANHASKRVANLPARVERPGQGESPNLDRRSAAFQKLSKSGSLTDAAALFSSIL</sequence>
<evidence type="ECO:0000256" key="2">
    <source>
        <dbReference type="SAM" id="MobiDB-lite"/>
    </source>
</evidence>
<feature type="coiled-coil region" evidence="1">
    <location>
        <begin position="89"/>
        <end position="123"/>
    </location>
</feature>
<dbReference type="EMBL" id="LR796192">
    <property type="protein sequence ID" value="CAB4126125.1"/>
    <property type="molecule type" value="Genomic_DNA"/>
</dbReference>
<evidence type="ECO:0000256" key="1">
    <source>
        <dbReference type="SAM" id="Coils"/>
    </source>
</evidence>
<accession>A0A6J7WAL9</accession>
<keyword evidence="1" id="KW-0175">Coiled coil</keyword>
<name>A0A6J7WAL9_9CAUD</name>
<reference evidence="4" key="1">
    <citation type="submission" date="2020-05" db="EMBL/GenBank/DDBJ databases">
        <authorList>
            <person name="Chiriac C."/>
            <person name="Salcher M."/>
            <person name="Ghai R."/>
            <person name="Kavagutti S V."/>
        </authorList>
    </citation>
    <scope>NUCLEOTIDE SEQUENCE</scope>
</reference>
<dbReference type="EMBL" id="LR798218">
    <property type="protein sequence ID" value="CAB5194596.1"/>
    <property type="molecule type" value="Genomic_DNA"/>
</dbReference>
<evidence type="ECO:0008006" key="5">
    <source>
        <dbReference type="Google" id="ProtNLM"/>
    </source>
</evidence>
<evidence type="ECO:0000313" key="3">
    <source>
        <dbReference type="EMBL" id="CAB4126125.1"/>
    </source>
</evidence>
<proteinExistence type="predicted"/>
<evidence type="ECO:0000313" key="4">
    <source>
        <dbReference type="EMBL" id="CAB5194596.1"/>
    </source>
</evidence>
<organism evidence="4">
    <name type="scientific">uncultured Caudovirales phage</name>
    <dbReference type="NCBI Taxonomy" id="2100421"/>
    <lineage>
        <taxon>Viruses</taxon>
        <taxon>Duplodnaviria</taxon>
        <taxon>Heunggongvirae</taxon>
        <taxon>Uroviricota</taxon>
        <taxon>Caudoviricetes</taxon>
        <taxon>Peduoviridae</taxon>
        <taxon>Maltschvirus</taxon>
        <taxon>Maltschvirus maltsch</taxon>
    </lineage>
</organism>
<feature type="region of interest" description="Disordered" evidence="2">
    <location>
        <begin position="1"/>
        <end position="62"/>
    </location>
</feature>